<protein>
    <submittedName>
        <fullName evidence="1">Uncharacterized protein</fullName>
    </submittedName>
</protein>
<keyword evidence="2" id="KW-1185">Reference proteome</keyword>
<dbReference type="STRING" id="709986.Deima_3093"/>
<dbReference type="EMBL" id="CP002454">
    <property type="protein sequence ID" value="ADV68722.1"/>
    <property type="molecule type" value="Genomic_DNA"/>
</dbReference>
<dbReference type="KEGG" id="dmr:Deima_3093"/>
<gene>
    <name evidence="1" type="ordered locus">Deima_3093</name>
</gene>
<organism evidence="1 2">
    <name type="scientific">Deinococcus maricopensis (strain DSM 21211 / LMG 22137 / NRRL B-23946 / LB-34)</name>
    <dbReference type="NCBI Taxonomy" id="709986"/>
    <lineage>
        <taxon>Bacteria</taxon>
        <taxon>Thermotogati</taxon>
        <taxon>Deinococcota</taxon>
        <taxon>Deinococci</taxon>
        <taxon>Deinococcales</taxon>
        <taxon>Deinococcaceae</taxon>
        <taxon>Deinococcus</taxon>
    </lineage>
</organism>
<proteinExistence type="predicted"/>
<sequence length="129" mass="14805">MKHPDPRTYATYADGLQAAVALIDGRLHPDSARFTWEDAPVFTYWVPEALLERLGLLARAYDLRVLSRINREEQLRIPRQQSRQVLDELAFLASFIEDPALAPVMACIQKVAHRTLTAPYPHWLLLELN</sequence>
<dbReference type="Proteomes" id="UP000008635">
    <property type="component" value="Chromosome"/>
</dbReference>
<reference evidence="1 2" key="1">
    <citation type="journal article" date="2011" name="Stand. Genomic Sci.">
        <title>Complete genome sequence of Deinococcus maricopensis type strain (LB-34).</title>
        <authorList>
            <person name="Pukall R."/>
            <person name="Zeytun A."/>
            <person name="Lucas S."/>
            <person name="Lapidus A."/>
            <person name="Hammon N."/>
            <person name="Deshpande S."/>
            <person name="Nolan M."/>
            <person name="Cheng J.F."/>
            <person name="Pitluck S."/>
            <person name="Liolios K."/>
            <person name="Pagani I."/>
            <person name="Mikhailova N."/>
            <person name="Ivanova N."/>
            <person name="Mavromatis K."/>
            <person name="Pati A."/>
            <person name="Tapia R."/>
            <person name="Han C."/>
            <person name="Goodwin L."/>
            <person name="Chen A."/>
            <person name="Palaniappan K."/>
            <person name="Land M."/>
            <person name="Hauser L."/>
            <person name="Chang Y.J."/>
            <person name="Jeffries C.D."/>
            <person name="Brambilla E.M."/>
            <person name="Rohde M."/>
            <person name="Goker M."/>
            <person name="Detter J.C."/>
            <person name="Woyke T."/>
            <person name="Bristow J."/>
            <person name="Eisen J.A."/>
            <person name="Markowitz V."/>
            <person name="Hugenholtz P."/>
            <person name="Kyrpides N.C."/>
            <person name="Klenk H.P."/>
        </authorList>
    </citation>
    <scope>NUCLEOTIDE SEQUENCE [LARGE SCALE GENOMIC DNA]</scope>
    <source>
        <strain evidence="2">DSM 21211 / LMG 22137 / NRRL B-23946 / LB-34</strain>
    </source>
</reference>
<name>E8UC61_DEIML</name>
<reference evidence="2" key="2">
    <citation type="submission" date="2011-01" db="EMBL/GenBank/DDBJ databases">
        <title>The complete genome of Deinococcus maricopensis DSM 21211.</title>
        <authorList>
            <consortium name="US DOE Joint Genome Institute (JGI-PGF)"/>
            <person name="Lucas S."/>
            <person name="Copeland A."/>
            <person name="Lapidus A."/>
            <person name="Goodwin L."/>
            <person name="Pitluck S."/>
            <person name="Kyrpides N."/>
            <person name="Mavromatis K."/>
            <person name="Pagani I."/>
            <person name="Ivanova N."/>
            <person name="Ovchinnikova G."/>
            <person name="Zeytun A."/>
            <person name="Detter J.C."/>
            <person name="Han C."/>
            <person name="Land M."/>
            <person name="Hauser L."/>
            <person name="Markowitz V."/>
            <person name="Cheng J.-F."/>
            <person name="Hugenholtz P."/>
            <person name="Woyke T."/>
            <person name="Wu D."/>
            <person name="Pukall R."/>
            <person name="Gehrich-Schroeter G."/>
            <person name="Brambilla E."/>
            <person name="Klenk H.-P."/>
            <person name="Eisen J.A."/>
        </authorList>
    </citation>
    <scope>NUCLEOTIDE SEQUENCE [LARGE SCALE GENOMIC DNA]</scope>
    <source>
        <strain evidence="2">DSM 21211 / LMG 22137 / NRRL B-23946 / LB-34</strain>
    </source>
</reference>
<evidence type="ECO:0000313" key="2">
    <source>
        <dbReference type="Proteomes" id="UP000008635"/>
    </source>
</evidence>
<dbReference type="RefSeq" id="WP_013558225.1">
    <property type="nucleotide sequence ID" value="NC_014958.1"/>
</dbReference>
<accession>E8UC61</accession>
<evidence type="ECO:0000313" key="1">
    <source>
        <dbReference type="EMBL" id="ADV68722.1"/>
    </source>
</evidence>
<dbReference type="AlphaFoldDB" id="E8UC61"/>
<dbReference type="HOGENOM" id="CLU_1945226_0_0_0"/>